<organism evidence="2 3">
    <name type="scientific">Roseibaca calidilacus</name>
    <dbReference type="NCBI Taxonomy" id="1666912"/>
    <lineage>
        <taxon>Bacteria</taxon>
        <taxon>Pseudomonadati</taxon>
        <taxon>Pseudomonadota</taxon>
        <taxon>Alphaproteobacteria</taxon>
        <taxon>Rhodobacterales</taxon>
        <taxon>Paracoccaceae</taxon>
        <taxon>Roseinatronobacter</taxon>
    </lineage>
</organism>
<keyword evidence="4" id="KW-1185">Reference proteome</keyword>
<reference evidence="2 3" key="1">
    <citation type="submission" date="2015-09" db="EMBL/GenBank/DDBJ databases">
        <title>Identification and resolution of microdiversity through metagenomic sequencing of parallel consortia.</title>
        <authorList>
            <person name="Nelson W.C."/>
            <person name="Romine M.F."/>
            <person name="Lindemann S.R."/>
        </authorList>
    </citation>
    <scope>NUCLEOTIDE SEQUENCE [LARGE SCALE GENOMIC DNA]</scope>
    <source>
        <strain evidence="2">HL-91</strain>
    </source>
</reference>
<sequence length="66" mass="7210">MFDDTNLNGLYGDPTVAHNAMIAALAAKALGKICNDSAKCCERERVTRSAARKANRIVQRCKITRS</sequence>
<dbReference type="RefSeq" id="WP_072246195.1">
    <property type="nucleotide sequence ID" value="NZ_FBYC01000004.1"/>
</dbReference>
<evidence type="ECO:0000313" key="3">
    <source>
        <dbReference type="Proteomes" id="UP000050413"/>
    </source>
</evidence>
<gene>
    <name evidence="1" type="ORF">Ga0058931_1995</name>
    <name evidence="2" type="ORF">HLUCCA05_03395</name>
</gene>
<protein>
    <submittedName>
        <fullName evidence="2">Uncharacterized protein</fullName>
    </submittedName>
</protein>
<proteinExistence type="predicted"/>
<evidence type="ECO:0000313" key="4">
    <source>
        <dbReference type="Proteomes" id="UP000182045"/>
    </source>
</evidence>
<comment type="caution">
    <text evidence="2">The sequence shown here is derived from an EMBL/GenBank/DDBJ whole genome shotgun (WGS) entry which is preliminary data.</text>
</comment>
<dbReference type="Proteomes" id="UP000050413">
    <property type="component" value="Unassembled WGS sequence"/>
</dbReference>
<dbReference type="OrthoDB" id="9960081at2"/>
<dbReference type="Proteomes" id="UP000182045">
    <property type="component" value="Unassembled WGS sequence"/>
</dbReference>
<name>A0A0P7WNZ2_9RHOB</name>
<reference evidence="1 4" key="2">
    <citation type="submission" date="2016-01" db="EMBL/GenBank/DDBJ databases">
        <authorList>
            <person name="Varghese N."/>
        </authorList>
    </citation>
    <scope>NUCLEOTIDE SEQUENCE [LARGE SCALE GENOMIC DNA]</scope>
    <source>
        <strain evidence="1 4">HL-91</strain>
    </source>
</reference>
<dbReference type="AlphaFoldDB" id="A0A0P7WNZ2"/>
<dbReference type="EMBL" id="FBYC01000004">
    <property type="protein sequence ID" value="CUX81814.1"/>
    <property type="molecule type" value="Genomic_DNA"/>
</dbReference>
<accession>A0A0P7WNZ2</accession>
<evidence type="ECO:0000313" key="2">
    <source>
        <dbReference type="EMBL" id="KPP95725.1"/>
    </source>
</evidence>
<dbReference type="EMBL" id="LJSG01000002">
    <property type="protein sequence ID" value="KPP95725.1"/>
    <property type="molecule type" value="Genomic_DNA"/>
</dbReference>
<evidence type="ECO:0000313" key="1">
    <source>
        <dbReference type="EMBL" id="CUX81814.1"/>
    </source>
</evidence>
<dbReference type="STRING" id="1666912.Ga0058931_1995"/>